<comment type="caution">
    <text evidence="9">The sequence shown here is derived from an EMBL/GenBank/DDBJ whole genome shotgun (WGS) entry which is preliminary data.</text>
</comment>
<evidence type="ECO:0000313" key="9">
    <source>
        <dbReference type="EMBL" id="MTD16498.1"/>
    </source>
</evidence>
<evidence type="ECO:0000313" key="10">
    <source>
        <dbReference type="Proteomes" id="UP000460221"/>
    </source>
</evidence>
<dbReference type="GO" id="GO:0046872">
    <property type="term" value="F:metal ion binding"/>
    <property type="evidence" value="ECO:0007669"/>
    <property type="project" value="UniProtKB-KW"/>
</dbReference>
<organism evidence="9 10">
    <name type="scientific">Nakamurella alba</name>
    <dbReference type="NCBI Taxonomy" id="2665158"/>
    <lineage>
        <taxon>Bacteria</taxon>
        <taxon>Bacillati</taxon>
        <taxon>Actinomycetota</taxon>
        <taxon>Actinomycetes</taxon>
        <taxon>Nakamurellales</taxon>
        <taxon>Nakamurellaceae</taxon>
        <taxon>Nakamurella</taxon>
    </lineage>
</organism>
<dbReference type="PANTHER" id="PTHR10209">
    <property type="entry name" value="OXIDOREDUCTASE, 2OG-FE II OXYGENASE FAMILY PROTEIN"/>
    <property type="match status" value="1"/>
</dbReference>
<evidence type="ECO:0000256" key="3">
    <source>
        <dbReference type="ARBA" id="ARBA00022723"/>
    </source>
</evidence>
<sequence>MTHVPVVDLDRDPDAVGAELDDICAEVGFFQVIGHGVPTAVTDAAWDAAVAFFELPLPDKLAVRPRSPDYPYGYIPMAAESLSQSVGGQSPPDLKEVYNAGPVDAPTSAVCEDEAWVWSPNLWPTGLPELKDSWTVHHRSMLELSGRIMSLFARGLGLDPQYFAHSVDRSASAVRALCYPARTQAPGENQFRAGAHTDYGTLTLLRQDTVGGLQVQTQSGDWADVTPIDGAFVVNIGDLMARWTNDRWRSTLHRVVDPPALPDGSFGRRHSMPFFHNANWDAVVECLPTCLAPGATPKYEPVKAGPHLMTKFRRTAVAG</sequence>
<dbReference type="Pfam" id="PF03171">
    <property type="entry name" value="2OG-FeII_Oxy"/>
    <property type="match status" value="1"/>
</dbReference>
<dbReference type="Gene3D" id="2.60.120.330">
    <property type="entry name" value="B-lactam Antibiotic, Isopenicillin N Synthase, Chain"/>
    <property type="match status" value="1"/>
</dbReference>
<gene>
    <name evidence="9" type="ORF">GIS00_21410</name>
</gene>
<dbReference type="InterPro" id="IPR027443">
    <property type="entry name" value="IPNS-like_sf"/>
</dbReference>
<keyword evidence="6" id="KW-0045">Antibiotic biosynthesis</keyword>
<comment type="similarity">
    <text evidence="2 7">Belongs to the iron/ascorbate-dependent oxidoreductase family.</text>
</comment>
<dbReference type="Pfam" id="PF14226">
    <property type="entry name" value="DIOX_N"/>
    <property type="match status" value="1"/>
</dbReference>
<name>A0A7K1FQS5_9ACTN</name>
<dbReference type="InterPro" id="IPR005123">
    <property type="entry name" value="Oxoglu/Fe-dep_dioxygenase_dom"/>
</dbReference>
<reference evidence="9 10" key="1">
    <citation type="submission" date="2019-11" db="EMBL/GenBank/DDBJ databases">
        <authorList>
            <person name="Jiang L.-Q."/>
        </authorList>
    </citation>
    <scope>NUCLEOTIDE SEQUENCE [LARGE SCALE GENOMIC DNA]</scope>
    <source>
        <strain evidence="9 10">YIM 132087</strain>
    </source>
</reference>
<evidence type="ECO:0000256" key="6">
    <source>
        <dbReference type="ARBA" id="ARBA00023194"/>
    </source>
</evidence>
<evidence type="ECO:0000256" key="1">
    <source>
        <dbReference type="ARBA" id="ARBA00004792"/>
    </source>
</evidence>
<dbReference type="AlphaFoldDB" id="A0A7K1FQS5"/>
<dbReference type="RefSeq" id="WP_154770460.1">
    <property type="nucleotide sequence ID" value="NZ_WLYK01000009.1"/>
</dbReference>
<accession>A0A7K1FQS5</accession>
<dbReference type="Proteomes" id="UP000460221">
    <property type="component" value="Unassembled WGS sequence"/>
</dbReference>
<keyword evidence="5 7" id="KW-0408">Iron</keyword>
<dbReference type="GO" id="GO:0017000">
    <property type="term" value="P:antibiotic biosynthetic process"/>
    <property type="evidence" value="ECO:0007669"/>
    <property type="project" value="UniProtKB-KW"/>
</dbReference>
<keyword evidence="10" id="KW-1185">Reference proteome</keyword>
<evidence type="ECO:0000256" key="7">
    <source>
        <dbReference type="RuleBase" id="RU003682"/>
    </source>
</evidence>
<evidence type="ECO:0000256" key="2">
    <source>
        <dbReference type="ARBA" id="ARBA00008056"/>
    </source>
</evidence>
<evidence type="ECO:0000259" key="8">
    <source>
        <dbReference type="PROSITE" id="PS51471"/>
    </source>
</evidence>
<dbReference type="PANTHER" id="PTHR10209:SF867">
    <property type="entry name" value="2-OXOGLUTARATE (2OG) AND FE(II)-DEPENDENT OXYGENASE SUPERFAMILY PROTEIN"/>
    <property type="match status" value="1"/>
</dbReference>
<comment type="pathway">
    <text evidence="1">Antibiotic biosynthesis.</text>
</comment>
<protein>
    <submittedName>
        <fullName evidence="9">Isopenicillin N synthase family oxygenase</fullName>
    </submittedName>
</protein>
<keyword evidence="4 7" id="KW-0560">Oxidoreductase</keyword>
<dbReference type="PRINTS" id="PR00682">
    <property type="entry name" value="IPNSYNTHASE"/>
</dbReference>
<dbReference type="SUPFAM" id="SSF51197">
    <property type="entry name" value="Clavaminate synthase-like"/>
    <property type="match status" value="1"/>
</dbReference>
<evidence type="ECO:0000256" key="5">
    <source>
        <dbReference type="ARBA" id="ARBA00023004"/>
    </source>
</evidence>
<dbReference type="PROSITE" id="PS51471">
    <property type="entry name" value="FE2OG_OXY"/>
    <property type="match status" value="1"/>
</dbReference>
<dbReference type="InterPro" id="IPR044861">
    <property type="entry name" value="IPNS-like_FE2OG_OXY"/>
</dbReference>
<proteinExistence type="inferred from homology"/>
<evidence type="ECO:0000256" key="4">
    <source>
        <dbReference type="ARBA" id="ARBA00023002"/>
    </source>
</evidence>
<dbReference type="EMBL" id="WLYK01000009">
    <property type="protein sequence ID" value="MTD16498.1"/>
    <property type="molecule type" value="Genomic_DNA"/>
</dbReference>
<feature type="domain" description="Fe2OG dioxygenase" evidence="8">
    <location>
        <begin position="170"/>
        <end position="278"/>
    </location>
</feature>
<keyword evidence="3 7" id="KW-0479">Metal-binding</keyword>
<dbReference type="InterPro" id="IPR026992">
    <property type="entry name" value="DIOX_N"/>
</dbReference>
<dbReference type="GO" id="GO:0016491">
    <property type="term" value="F:oxidoreductase activity"/>
    <property type="evidence" value="ECO:0007669"/>
    <property type="project" value="UniProtKB-KW"/>
</dbReference>